<evidence type="ECO:0000313" key="3">
    <source>
        <dbReference type="Proteomes" id="UP000270224"/>
    </source>
</evidence>
<organism evidence="2 3">
    <name type="scientific">Kaistella daneshvariae</name>
    <dbReference type="NCBI Taxonomy" id="2487074"/>
    <lineage>
        <taxon>Bacteria</taxon>
        <taxon>Pseudomonadati</taxon>
        <taxon>Bacteroidota</taxon>
        <taxon>Flavobacteriia</taxon>
        <taxon>Flavobacteriales</taxon>
        <taxon>Weeksellaceae</taxon>
        <taxon>Chryseobacterium group</taxon>
        <taxon>Kaistella</taxon>
    </lineage>
</organism>
<keyword evidence="1" id="KW-0472">Membrane</keyword>
<dbReference type="AlphaFoldDB" id="A0A3N0WSW5"/>
<dbReference type="Proteomes" id="UP000270224">
    <property type="component" value="Unassembled WGS sequence"/>
</dbReference>
<comment type="caution">
    <text evidence="2">The sequence shown here is derived from an EMBL/GenBank/DDBJ whole genome shotgun (WGS) entry which is preliminary data.</text>
</comment>
<evidence type="ECO:0000256" key="1">
    <source>
        <dbReference type="SAM" id="Phobius"/>
    </source>
</evidence>
<accession>A0A3N0WSW5</accession>
<dbReference type="EMBL" id="RJUG01000004">
    <property type="protein sequence ID" value="ROI08170.1"/>
    <property type="molecule type" value="Genomic_DNA"/>
</dbReference>
<proteinExistence type="predicted"/>
<name>A0A3N0WSW5_9FLAO</name>
<keyword evidence="1" id="KW-1133">Transmembrane helix</keyword>
<evidence type="ECO:0000313" key="2">
    <source>
        <dbReference type="EMBL" id="ROI08170.1"/>
    </source>
</evidence>
<gene>
    <name evidence="2" type="ORF">EGI11_11035</name>
</gene>
<reference evidence="3" key="1">
    <citation type="submission" date="2018-11" db="EMBL/GenBank/DDBJ databases">
        <title>Proposal to divide the Flavobacteriaceae and reorganize its genera based on Amino Acid Identity values calculated from whole genome sequences.</title>
        <authorList>
            <person name="Nicholson A.C."/>
            <person name="Gulvik C.A."/>
            <person name="Whitney A.M."/>
            <person name="Humrighouse B.W."/>
            <person name="Bell M."/>
            <person name="Holmes B."/>
            <person name="Steigerwalt A."/>
            <person name="Villarma A."/>
            <person name="Sheth M."/>
            <person name="Batra D."/>
            <person name="Pryor J."/>
            <person name="Bernardet J.-F."/>
            <person name="Hugo C."/>
            <person name="Kampfer P."/>
            <person name="Newman J."/>
            <person name="Mcquiston J.R."/>
        </authorList>
    </citation>
    <scope>NUCLEOTIDE SEQUENCE [LARGE SCALE GENOMIC DNA]</scope>
    <source>
        <strain evidence="3">H3056</strain>
    </source>
</reference>
<feature type="transmembrane region" description="Helical" evidence="1">
    <location>
        <begin position="21"/>
        <end position="42"/>
    </location>
</feature>
<keyword evidence="1" id="KW-0812">Transmembrane</keyword>
<feature type="transmembrane region" description="Helical" evidence="1">
    <location>
        <begin position="54"/>
        <end position="74"/>
    </location>
</feature>
<sequence length="87" mass="9893">MLKIAFLESLNFLAKSSKISYFSGIGNFKKLGVLAANFFLSLALSKERSFEKQLVFLVVFILVGNLSQISRNLFYKLEIFISLKLVH</sequence>
<reference evidence="3" key="2">
    <citation type="submission" date="2018-11" db="EMBL/GenBank/DDBJ databases">
        <title>Proposal to divide the Flavobacteriaceae and reorganize its genera based on Amino Acid Identity values calculated from whole genome sequences.</title>
        <authorList>
            <person name="Nicholson A.C."/>
            <person name="Gulvik C.A."/>
            <person name="Whitney A.M."/>
            <person name="Humrighouse B.W."/>
            <person name="Bell M."/>
            <person name="Holmens B."/>
            <person name="Steigerwalt A."/>
            <person name="Villarma A."/>
            <person name="Sheth M."/>
            <person name="Batra D."/>
            <person name="Pryor J."/>
            <person name="Bernardet J.-F."/>
            <person name="Hugo C."/>
            <person name="Kampfer P."/>
            <person name="Newman J."/>
            <person name="Mcquiston J.R."/>
        </authorList>
    </citation>
    <scope>NUCLEOTIDE SEQUENCE [LARGE SCALE GENOMIC DNA]</scope>
    <source>
        <strain evidence="3">H3056</strain>
    </source>
</reference>
<protein>
    <submittedName>
        <fullName evidence="2">Uncharacterized protein</fullName>
    </submittedName>
</protein>